<keyword evidence="1" id="KW-0472">Membrane</keyword>
<sequence length="231" mass="25128">MSESSPETSPVVVTVPAPKQRRFPWALFVVAVVALVLGSVVSTRVASMFQWGTDSESTNTQVVRSIELKQDVILLSLSVDAIATEDKGSHIGTWKIPGTGENVIMRYGSDAKLGLDGSQVSIEQTGESAYTVTVPAFQFLAYDNFTFETLVEDGGVLSGITPDIDKEKMANKLINDEVKAQHVSTNVELLKMQCETFYNNIVHAIDPNIVLTFVYTDVPADAAREGAARER</sequence>
<dbReference type="EMBL" id="CP063989">
    <property type="protein sequence ID" value="QPL05716.1"/>
    <property type="molecule type" value="Genomic_DNA"/>
</dbReference>
<dbReference type="RefSeq" id="WP_166856442.1">
    <property type="nucleotide sequence ID" value="NZ_CP063989.1"/>
</dbReference>
<gene>
    <name evidence="2" type="ORF">ID810_01620</name>
</gene>
<keyword evidence="1" id="KW-1133">Transmembrane helix</keyword>
<organism evidence="2 3">
    <name type="scientific">Actinomyces respiraculi</name>
    <dbReference type="NCBI Taxonomy" id="2744574"/>
    <lineage>
        <taxon>Bacteria</taxon>
        <taxon>Bacillati</taxon>
        <taxon>Actinomycetota</taxon>
        <taxon>Actinomycetes</taxon>
        <taxon>Actinomycetales</taxon>
        <taxon>Actinomycetaceae</taxon>
        <taxon>Actinomyces</taxon>
    </lineage>
</organism>
<reference evidence="2 3" key="1">
    <citation type="submission" date="2020-11" db="EMBL/GenBank/DDBJ databases">
        <title>Actinomyces sp. ZJ750.</title>
        <authorList>
            <person name="Zhou J."/>
        </authorList>
    </citation>
    <scope>NUCLEOTIDE SEQUENCE [LARGE SCALE GENOMIC DNA]</scope>
    <source>
        <strain evidence="2 3">ZJ750</strain>
    </source>
</reference>
<dbReference type="Proteomes" id="UP000594637">
    <property type="component" value="Chromosome"/>
</dbReference>
<dbReference type="KEGG" id="arep:ID810_01620"/>
<accession>A0A7T0LL16</accession>
<protein>
    <recommendedName>
        <fullName evidence="4">DUF4230 domain-containing protein</fullName>
    </recommendedName>
</protein>
<dbReference type="AlphaFoldDB" id="A0A7T0LL16"/>
<evidence type="ECO:0000313" key="3">
    <source>
        <dbReference type="Proteomes" id="UP000594637"/>
    </source>
</evidence>
<evidence type="ECO:0000256" key="1">
    <source>
        <dbReference type="SAM" id="Phobius"/>
    </source>
</evidence>
<feature type="transmembrane region" description="Helical" evidence="1">
    <location>
        <begin position="23"/>
        <end position="41"/>
    </location>
</feature>
<evidence type="ECO:0000313" key="2">
    <source>
        <dbReference type="EMBL" id="QPL05716.1"/>
    </source>
</evidence>
<proteinExistence type="predicted"/>
<evidence type="ECO:0008006" key="4">
    <source>
        <dbReference type="Google" id="ProtNLM"/>
    </source>
</evidence>
<keyword evidence="1" id="KW-0812">Transmembrane</keyword>
<name>A0A7T0LL16_9ACTO</name>
<keyword evidence="3" id="KW-1185">Reference proteome</keyword>